<dbReference type="SUPFAM" id="SSF52172">
    <property type="entry name" value="CheY-like"/>
    <property type="match status" value="2"/>
</dbReference>
<dbReference type="InterPro" id="IPR036097">
    <property type="entry name" value="HisK_dim/P_sf"/>
</dbReference>
<evidence type="ECO:0000259" key="9">
    <source>
        <dbReference type="PROSITE" id="PS50109"/>
    </source>
</evidence>
<protein>
    <recommendedName>
        <fullName evidence="3">histidine kinase</fullName>
        <ecNumber evidence="3">2.7.13.3</ecNumber>
    </recommendedName>
</protein>
<keyword evidence="8" id="KW-0812">Transmembrane</keyword>
<evidence type="ECO:0000313" key="12">
    <source>
        <dbReference type="Proteomes" id="UP000780875"/>
    </source>
</evidence>
<dbReference type="PANTHER" id="PTHR45339:SF1">
    <property type="entry name" value="HYBRID SIGNAL TRANSDUCTION HISTIDINE KINASE J"/>
    <property type="match status" value="1"/>
</dbReference>
<dbReference type="Pfam" id="PF02518">
    <property type="entry name" value="HATPase_c"/>
    <property type="match status" value="1"/>
</dbReference>
<feature type="modified residue" description="4-aspartylphosphate" evidence="7">
    <location>
        <position position="775"/>
    </location>
</feature>
<organism evidence="11 12">
    <name type="scientific">Nocardioides mangrovi</name>
    <dbReference type="NCBI Taxonomy" id="2874580"/>
    <lineage>
        <taxon>Bacteria</taxon>
        <taxon>Bacillati</taxon>
        <taxon>Actinomycetota</taxon>
        <taxon>Actinomycetes</taxon>
        <taxon>Propionibacteriales</taxon>
        <taxon>Nocardioidaceae</taxon>
        <taxon>Nocardioides</taxon>
    </lineage>
</organism>
<feature type="domain" description="Response regulatory" evidence="10">
    <location>
        <begin position="578"/>
        <end position="698"/>
    </location>
</feature>
<dbReference type="SMART" id="SM00387">
    <property type="entry name" value="HATPase_c"/>
    <property type="match status" value="1"/>
</dbReference>
<feature type="transmembrane region" description="Helical" evidence="8">
    <location>
        <begin position="12"/>
        <end position="28"/>
    </location>
</feature>
<evidence type="ECO:0000259" key="10">
    <source>
        <dbReference type="PROSITE" id="PS50110"/>
    </source>
</evidence>
<feature type="transmembrane region" description="Helical" evidence="8">
    <location>
        <begin position="190"/>
        <end position="211"/>
    </location>
</feature>
<comment type="subcellular location">
    <subcellularLocation>
        <location evidence="2">Cell membrane</location>
    </subcellularLocation>
</comment>
<feature type="transmembrane region" description="Helical" evidence="8">
    <location>
        <begin position="127"/>
        <end position="146"/>
    </location>
</feature>
<dbReference type="SUPFAM" id="SSF47384">
    <property type="entry name" value="Homodimeric domain of signal transducing histidine kinase"/>
    <property type="match status" value="1"/>
</dbReference>
<dbReference type="InterPro" id="IPR004358">
    <property type="entry name" value="Sig_transdc_His_kin-like_C"/>
</dbReference>
<dbReference type="CDD" id="cd00082">
    <property type="entry name" value="HisKA"/>
    <property type="match status" value="1"/>
</dbReference>
<dbReference type="InterPro" id="IPR005467">
    <property type="entry name" value="His_kinase_dom"/>
</dbReference>
<comment type="catalytic activity">
    <reaction evidence="1">
        <text>ATP + protein L-histidine = ADP + protein N-phospho-L-histidine.</text>
        <dbReference type="EC" id="2.7.13.3"/>
    </reaction>
</comment>
<keyword evidence="5" id="KW-0808">Transferase</keyword>
<dbReference type="InterPro" id="IPR036890">
    <property type="entry name" value="HATPase_C_sf"/>
</dbReference>
<comment type="caution">
    <text evidence="11">The sequence shown here is derived from an EMBL/GenBank/DDBJ whole genome shotgun (WGS) entry which is preliminary data.</text>
</comment>
<keyword evidence="8" id="KW-1133">Transmembrane helix</keyword>
<feature type="transmembrane region" description="Helical" evidence="8">
    <location>
        <begin position="97"/>
        <end position="115"/>
    </location>
</feature>
<evidence type="ECO:0000256" key="1">
    <source>
        <dbReference type="ARBA" id="ARBA00000085"/>
    </source>
</evidence>
<feature type="modified residue" description="4-aspartylphosphate" evidence="7">
    <location>
        <position position="632"/>
    </location>
</feature>
<accession>A0ABS7UL46</accession>
<gene>
    <name evidence="11" type="ORF">K8U61_24500</name>
</gene>
<proteinExistence type="predicted"/>
<feature type="transmembrane region" description="Helical" evidence="8">
    <location>
        <begin position="61"/>
        <end position="85"/>
    </location>
</feature>
<dbReference type="EC" id="2.7.13.3" evidence="3"/>
<evidence type="ECO:0000256" key="6">
    <source>
        <dbReference type="ARBA" id="ARBA00023012"/>
    </source>
</evidence>
<dbReference type="InterPro" id="IPR011006">
    <property type="entry name" value="CheY-like_superfamily"/>
</dbReference>
<dbReference type="PANTHER" id="PTHR45339">
    <property type="entry name" value="HYBRID SIGNAL TRANSDUCTION HISTIDINE KINASE J"/>
    <property type="match status" value="1"/>
</dbReference>
<dbReference type="PROSITE" id="PS50110">
    <property type="entry name" value="RESPONSE_REGULATORY"/>
    <property type="match status" value="2"/>
</dbReference>
<dbReference type="Gene3D" id="3.30.565.10">
    <property type="entry name" value="Histidine kinase-like ATPase, C-terminal domain"/>
    <property type="match status" value="1"/>
</dbReference>
<dbReference type="CDD" id="cd17546">
    <property type="entry name" value="REC_hyHK_CKI1_RcsC-like"/>
    <property type="match status" value="1"/>
</dbReference>
<dbReference type="PROSITE" id="PS50109">
    <property type="entry name" value="HIS_KIN"/>
    <property type="match status" value="1"/>
</dbReference>
<dbReference type="PRINTS" id="PR00344">
    <property type="entry name" value="BCTRLSENSOR"/>
</dbReference>
<dbReference type="SUPFAM" id="SSF55874">
    <property type="entry name" value="ATPase domain of HSP90 chaperone/DNA topoisomerase II/histidine kinase"/>
    <property type="match status" value="1"/>
</dbReference>
<reference evidence="11 12" key="1">
    <citation type="submission" date="2021-09" db="EMBL/GenBank/DDBJ databases">
        <title>Whole genome sequence of Nocardioides sp. GBK3QG-3.</title>
        <authorList>
            <person name="Tuo L."/>
        </authorList>
    </citation>
    <scope>NUCLEOTIDE SEQUENCE [LARGE SCALE GENOMIC DNA]</scope>
    <source>
        <strain evidence="11 12">GBK3QG-3</strain>
    </source>
</reference>
<keyword evidence="4 7" id="KW-0597">Phosphoprotein</keyword>
<evidence type="ECO:0000313" key="11">
    <source>
        <dbReference type="EMBL" id="MBZ5741343.1"/>
    </source>
</evidence>
<keyword evidence="6" id="KW-0902">Two-component regulatory system</keyword>
<evidence type="ECO:0000256" key="2">
    <source>
        <dbReference type="ARBA" id="ARBA00004236"/>
    </source>
</evidence>
<feature type="domain" description="Histidine kinase" evidence="9">
    <location>
        <begin position="338"/>
        <end position="559"/>
    </location>
</feature>
<sequence>MASSRRSALVRCLWALEVVVLALHLVGPDRLGNATFLVGDTVPAALAWVGALGAPRGRRLVPALLTASITLAAIGDVAVMAHAWMTGDADRSVADTPYFLGYAALVGSLVVMTVARRGDRRFAPDALLDVITLGAVSILVVWTFTIDQLAAEDTTGEFARVAWIAYPVLDALLIGLALRALAHPRTRRAVGPFLALGLWCWIGADLSYYVLAIEGTASPVNEVGWMLASMFLATAALRVPEPPLAAAPLDPEHRRMHGKLFIAVVPLLVPTTVWQLAVALDLTVDPSTLLLGTLVLTVLTFVRTLRLLRSESEARAELAAARDAALAGSRAKSEFLATMSHEIRTPMNGVLGLTGLLLGTELDERQRTYADGVRTAGDALLAIINDILDFSKVEAGHLDLESIDFDPVRMVEEVAELMAEPAGERSLELLASCSPSLPARLRGDPARLRQVLLNLAGNAVKFTGSGEVVIRASLTGGTSESVTVRFEVTDTGIGIDPDDCARLFDPFSQADSSTTRRYGGTGLGLAICRQLVDAMGGAIGVESELGRGSTFWFSVPLGIVAAPAVESTSSAGALTGRRALVVDDNATNRMILEGQLSAWGMTVHAVESGPAALAALGEAVAAGTPYDVGLLDLCMPDMNGLDLARLIGAAPELDDLALVLLTSSPAVGPAEAVAAGFDALHTKPVPLSRLRSTLLRLTSAALDAPAAEPVAETAETRTEPVSDRGRVLVVEDGEINQLVAEGIVRALGYEVDLAEDGAAGLAAMAVRDYDLVFMDVQMPVMDGFAATREIRRREAGGRRTPVIAMTASAIDGDRERCLEAGMDDYVSKPISRTAVSAALDRWVDRPAAA</sequence>
<evidence type="ECO:0000256" key="7">
    <source>
        <dbReference type="PROSITE-ProRule" id="PRU00169"/>
    </source>
</evidence>
<dbReference type="SMART" id="SM00388">
    <property type="entry name" value="HisKA"/>
    <property type="match status" value="1"/>
</dbReference>
<dbReference type="CDD" id="cd16922">
    <property type="entry name" value="HATPase_EvgS-ArcB-TorS-like"/>
    <property type="match status" value="1"/>
</dbReference>
<dbReference type="InterPro" id="IPR003594">
    <property type="entry name" value="HATPase_dom"/>
</dbReference>
<dbReference type="InterPro" id="IPR003661">
    <property type="entry name" value="HisK_dim/P_dom"/>
</dbReference>
<dbReference type="InterPro" id="IPR001789">
    <property type="entry name" value="Sig_transdc_resp-reg_receiver"/>
</dbReference>
<name>A0ABS7UL46_9ACTN</name>
<dbReference type="Gene3D" id="3.40.50.2300">
    <property type="match status" value="2"/>
</dbReference>
<dbReference type="Proteomes" id="UP000780875">
    <property type="component" value="Unassembled WGS sequence"/>
</dbReference>
<dbReference type="Pfam" id="PF00512">
    <property type="entry name" value="HisKA"/>
    <property type="match status" value="1"/>
</dbReference>
<feature type="transmembrane region" description="Helical" evidence="8">
    <location>
        <begin position="260"/>
        <end position="280"/>
    </location>
</feature>
<evidence type="ECO:0000256" key="3">
    <source>
        <dbReference type="ARBA" id="ARBA00012438"/>
    </source>
</evidence>
<evidence type="ECO:0000256" key="5">
    <source>
        <dbReference type="ARBA" id="ARBA00022777"/>
    </source>
</evidence>
<dbReference type="SMART" id="SM00448">
    <property type="entry name" value="REC"/>
    <property type="match status" value="2"/>
</dbReference>
<keyword evidence="8" id="KW-0472">Membrane</keyword>
<evidence type="ECO:0000256" key="8">
    <source>
        <dbReference type="SAM" id="Phobius"/>
    </source>
</evidence>
<dbReference type="EMBL" id="JAIQZJ010000029">
    <property type="protein sequence ID" value="MBZ5741343.1"/>
    <property type="molecule type" value="Genomic_DNA"/>
</dbReference>
<feature type="transmembrane region" description="Helical" evidence="8">
    <location>
        <begin position="223"/>
        <end position="239"/>
    </location>
</feature>
<feature type="domain" description="Response regulatory" evidence="10">
    <location>
        <begin position="726"/>
        <end position="843"/>
    </location>
</feature>
<keyword evidence="12" id="KW-1185">Reference proteome</keyword>
<dbReference type="Pfam" id="PF00072">
    <property type="entry name" value="Response_reg"/>
    <property type="match status" value="2"/>
</dbReference>
<keyword evidence="5" id="KW-0418">Kinase</keyword>
<feature type="transmembrane region" description="Helical" evidence="8">
    <location>
        <begin position="34"/>
        <end position="54"/>
    </location>
</feature>
<dbReference type="RefSeq" id="WP_224125640.1">
    <property type="nucleotide sequence ID" value="NZ_JAIQZJ010000029.1"/>
</dbReference>
<dbReference type="Gene3D" id="1.10.287.130">
    <property type="match status" value="1"/>
</dbReference>
<evidence type="ECO:0000256" key="4">
    <source>
        <dbReference type="ARBA" id="ARBA00022553"/>
    </source>
</evidence>
<feature type="transmembrane region" description="Helical" evidence="8">
    <location>
        <begin position="158"/>
        <end position="178"/>
    </location>
</feature>